<name>A0A9Q3E011_9BASI</name>
<gene>
    <name evidence="2" type="ORF">O181_049870</name>
</gene>
<dbReference type="OrthoDB" id="2505365at2759"/>
<evidence type="ECO:0000259" key="1">
    <source>
        <dbReference type="Pfam" id="PF24626"/>
    </source>
</evidence>
<dbReference type="SUPFAM" id="SSF54160">
    <property type="entry name" value="Chromo domain-like"/>
    <property type="match status" value="1"/>
</dbReference>
<protein>
    <recommendedName>
        <fullName evidence="1">Tf2-1-like SH3-like domain-containing protein</fullName>
    </recommendedName>
</protein>
<proteinExistence type="predicted"/>
<feature type="domain" description="Tf2-1-like SH3-like" evidence="1">
    <location>
        <begin position="34"/>
        <end position="74"/>
    </location>
</feature>
<dbReference type="InterPro" id="IPR056924">
    <property type="entry name" value="SH3_Tf2-1"/>
</dbReference>
<dbReference type="Pfam" id="PF24626">
    <property type="entry name" value="SH3_Tf2-1"/>
    <property type="match status" value="1"/>
</dbReference>
<organism evidence="2 3">
    <name type="scientific">Austropuccinia psidii MF-1</name>
    <dbReference type="NCBI Taxonomy" id="1389203"/>
    <lineage>
        <taxon>Eukaryota</taxon>
        <taxon>Fungi</taxon>
        <taxon>Dikarya</taxon>
        <taxon>Basidiomycota</taxon>
        <taxon>Pucciniomycotina</taxon>
        <taxon>Pucciniomycetes</taxon>
        <taxon>Pucciniales</taxon>
        <taxon>Sphaerophragmiaceae</taxon>
        <taxon>Austropuccinia</taxon>
    </lineage>
</organism>
<dbReference type="Gene3D" id="2.40.50.40">
    <property type="match status" value="1"/>
</dbReference>
<dbReference type="Proteomes" id="UP000765509">
    <property type="component" value="Unassembled WGS sequence"/>
</dbReference>
<comment type="caution">
    <text evidence="2">The sequence shown here is derived from an EMBL/GenBank/DDBJ whole genome shotgun (WGS) entry which is preliminary data.</text>
</comment>
<dbReference type="AlphaFoldDB" id="A0A9Q3E011"/>
<dbReference type="EMBL" id="AVOT02021372">
    <property type="protein sequence ID" value="MBW0510155.1"/>
    <property type="molecule type" value="Genomic_DNA"/>
</dbReference>
<reference evidence="2" key="1">
    <citation type="submission" date="2021-03" db="EMBL/GenBank/DDBJ databases">
        <title>Draft genome sequence of rust myrtle Austropuccinia psidii MF-1, a brazilian biotype.</title>
        <authorList>
            <person name="Quecine M.C."/>
            <person name="Pachon D.M.R."/>
            <person name="Bonatelli M.L."/>
            <person name="Correr F.H."/>
            <person name="Franceschini L.M."/>
            <person name="Leite T.F."/>
            <person name="Margarido G.R.A."/>
            <person name="Almeida C.A."/>
            <person name="Ferrarezi J.A."/>
            <person name="Labate C.A."/>
        </authorList>
    </citation>
    <scope>NUCLEOTIDE SEQUENCE</scope>
    <source>
        <strain evidence="2">MF-1</strain>
    </source>
</reference>
<accession>A0A9Q3E011</accession>
<keyword evidence="3" id="KW-1185">Reference proteome</keyword>
<sequence>MWLEIGKLHLISNLGTKYLYLPRTSRQQDPPRSSQKDEGPFEVLKKIGSNLYHLNFAQKWNSVHPLFHVSLLETVKQSTIPNQHKFAPPLLILEEQEEWEVVQVLYLNLKKGKLWYLSERKIFSEDPKRTTWEPASNITNSTDLFKSLHTFYFEKSGPNASTI</sequence>
<evidence type="ECO:0000313" key="2">
    <source>
        <dbReference type="EMBL" id="MBW0510155.1"/>
    </source>
</evidence>
<evidence type="ECO:0000313" key="3">
    <source>
        <dbReference type="Proteomes" id="UP000765509"/>
    </source>
</evidence>
<dbReference type="InterPro" id="IPR016197">
    <property type="entry name" value="Chromo-like_dom_sf"/>
</dbReference>